<keyword evidence="6 7" id="KW-0326">Glycosidase</keyword>
<gene>
    <name evidence="7" type="ORF">MNBD_GAMMA23-2381</name>
</gene>
<dbReference type="CDD" id="cd00737">
    <property type="entry name" value="lyz_endolysin_autolysin"/>
    <property type="match status" value="1"/>
</dbReference>
<name>A0A3B0ZYN7_9ZZZZ</name>
<dbReference type="InterPro" id="IPR023347">
    <property type="entry name" value="Lysozyme_dom_sf"/>
</dbReference>
<dbReference type="InterPro" id="IPR023346">
    <property type="entry name" value="Lysozyme-like_dom_sf"/>
</dbReference>
<sequence>KFMARMKISKKGLNHLIKLEGGVKLKMYNDYGPKKGHCTIGVGHLIHKGICNSIHPSEKAYLKGITLAQAKRLLKNDLRIAEKAINRAIVVPLTQNQFDALVSFVFNVGSSAFRYSTLKKLINTKQYIKVANEFPKWNKMNIGGVKKKSLGLINRRKAEK</sequence>
<evidence type="ECO:0000256" key="2">
    <source>
        <dbReference type="ARBA" id="ARBA00022529"/>
    </source>
</evidence>
<dbReference type="Gene3D" id="1.10.530.40">
    <property type="match status" value="1"/>
</dbReference>
<dbReference type="InterPro" id="IPR033907">
    <property type="entry name" value="Endolysin_autolysin"/>
</dbReference>
<keyword evidence="4 7" id="KW-0378">Hydrolase</keyword>
<reference evidence="7" key="1">
    <citation type="submission" date="2018-06" db="EMBL/GenBank/DDBJ databases">
        <authorList>
            <person name="Zhirakovskaya E."/>
        </authorList>
    </citation>
    <scope>NUCLEOTIDE SEQUENCE</scope>
</reference>
<dbReference type="GO" id="GO:0016998">
    <property type="term" value="P:cell wall macromolecule catabolic process"/>
    <property type="evidence" value="ECO:0007669"/>
    <property type="project" value="InterPro"/>
</dbReference>
<comment type="catalytic activity">
    <reaction evidence="1">
        <text>Hydrolysis of (1-&gt;4)-beta-linkages between N-acetylmuramic acid and N-acetyl-D-glucosamine residues in a peptidoglycan and between N-acetyl-D-glucosamine residues in chitodextrins.</text>
        <dbReference type="EC" id="3.2.1.17"/>
    </reaction>
</comment>
<evidence type="ECO:0000256" key="3">
    <source>
        <dbReference type="ARBA" id="ARBA00022638"/>
    </source>
</evidence>
<dbReference type="InterPro" id="IPR002196">
    <property type="entry name" value="Glyco_hydro_24"/>
</dbReference>
<feature type="non-terminal residue" evidence="7">
    <location>
        <position position="1"/>
    </location>
</feature>
<dbReference type="InterPro" id="IPR051018">
    <property type="entry name" value="Bacteriophage_GH24"/>
</dbReference>
<evidence type="ECO:0000256" key="6">
    <source>
        <dbReference type="ARBA" id="ARBA00023295"/>
    </source>
</evidence>
<proteinExistence type="inferred from homology"/>
<keyword evidence="3" id="KW-0081">Bacteriolytic enzyme</keyword>
<dbReference type="EMBL" id="UOFT01000071">
    <property type="protein sequence ID" value="VAW98668.1"/>
    <property type="molecule type" value="Genomic_DNA"/>
</dbReference>
<dbReference type="PANTHER" id="PTHR38107:SF3">
    <property type="entry name" value="LYSOZYME RRRD-RELATED"/>
    <property type="match status" value="1"/>
</dbReference>
<accession>A0A3B0ZYN7</accession>
<dbReference type="GO" id="GO:0009253">
    <property type="term" value="P:peptidoglycan catabolic process"/>
    <property type="evidence" value="ECO:0007669"/>
    <property type="project" value="InterPro"/>
</dbReference>
<dbReference type="GO" id="GO:0003796">
    <property type="term" value="F:lysozyme activity"/>
    <property type="evidence" value="ECO:0007669"/>
    <property type="project" value="UniProtKB-EC"/>
</dbReference>
<dbReference type="HAMAP" id="MF_04110">
    <property type="entry name" value="ENDOLYSIN_T4"/>
    <property type="match status" value="1"/>
</dbReference>
<dbReference type="InterPro" id="IPR034690">
    <property type="entry name" value="Endolysin_T4_type"/>
</dbReference>
<organism evidence="7">
    <name type="scientific">hydrothermal vent metagenome</name>
    <dbReference type="NCBI Taxonomy" id="652676"/>
    <lineage>
        <taxon>unclassified sequences</taxon>
        <taxon>metagenomes</taxon>
        <taxon>ecological metagenomes</taxon>
    </lineage>
</organism>
<keyword evidence="2" id="KW-0929">Antimicrobial</keyword>
<protein>
    <submittedName>
        <fullName evidence="7">Phage lysin # Phage lysozyme or muramidase</fullName>
        <ecNumber evidence="7">3.2.1.17</ecNumber>
    </submittedName>
</protein>
<dbReference type="PANTHER" id="PTHR38107">
    <property type="match status" value="1"/>
</dbReference>
<evidence type="ECO:0000256" key="4">
    <source>
        <dbReference type="ARBA" id="ARBA00022801"/>
    </source>
</evidence>
<dbReference type="GO" id="GO:0042742">
    <property type="term" value="P:defense response to bacterium"/>
    <property type="evidence" value="ECO:0007669"/>
    <property type="project" value="UniProtKB-KW"/>
</dbReference>
<dbReference type="EC" id="3.2.1.17" evidence="7"/>
<evidence type="ECO:0000313" key="7">
    <source>
        <dbReference type="EMBL" id="VAW98668.1"/>
    </source>
</evidence>
<dbReference type="SUPFAM" id="SSF53955">
    <property type="entry name" value="Lysozyme-like"/>
    <property type="match status" value="1"/>
</dbReference>
<evidence type="ECO:0000256" key="1">
    <source>
        <dbReference type="ARBA" id="ARBA00000632"/>
    </source>
</evidence>
<dbReference type="GO" id="GO:0031640">
    <property type="term" value="P:killing of cells of another organism"/>
    <property type="evidence" value="ECO:0007669"/>
    <property type="project" value="UniProtKB-KW"/>
</dbReference>
<evidence type="ECO:0000256" key="5">
    <source>
        <dbReference type="ARBA" id="ARBA00023200"/>
    </source>
</evidence>
<dbReference type="AlphaFoldDB" id="A0A3B0ZYN7"/>
<keyword evidence="5" id="KW-1035">Host cytoplasm</keyword>
<dbReference type="Pfam" id="PF00959">
    <property type="entry name" value="Phage_lysozyme"/>
    <property type="match status" value="1"/>
</dbReference>